<gene>
    <name evidence="5" type="ORF">C811_02011</name>
</gene>
<keyword evidence="1" id="KW-0479">Metal-binding</keyword>
<dbReference type="PROSITE" id="PS51379">
    <property type="entry name" value="4FE4S_FER_2"/>
    <property type="match status" value="1"/>
</dbReference>
<feature type="domain" description="4Fe-4S ferredoxin-type" evidence="4">
    <location>
        <begin position="40"/>
        <end position="67"/>
    </location>
</feature>
<name>R9KVS4_9ACTN</name>
<evidence type="ECO:0000313" key="6">
    <source>
        <dbReference type="Proteomes" id="UP000014204"/>
    </source>
</evidence>
<sequence length="93" mass="10155">MPCPKGVNIPMCFAAYNTSFAHGWYQGMHQYITASGAMVGEARFASDCVKCGACLEKCPQHVQIPSELTSVKRRLQIPGLPALVRLGVKLMSR</sequence>
<dbReference type="Pfam" id="PF13187">
    <property type="entry name" value="Fer4_9"/>
    <property type="match status" value="1"/>
</dbReference>
<proteinExistence type="predicted"/>
<dbReference type="InterPro" id="IPR009051">
    <property type="entry name" value="Helical_ferredxn"/>
</dbReference>
<dbReference type="GO" id="GO:0046872">
    <property type="term" value="F:metal ion binding"/>
    <property type="evidence" value="ECO:0007669"/>
    <property type="project" value="UniProtKB-KW"/>
</dbReference>
<dbReference type="PROSITE" id="PS00198">
    <property type="entry name" value="4FE4S_FER_1"/>
    <property type="match status" value="1"/>
</dbReference>
<dbReference type="GO" id="GO:0051536">
    <property type="term" value="F:iron-sulfur cluster binding"/>
    <property type="evidence" value="ECO:0007669"/>
    <property type="project" value="UniProtKB-KW"/>
</dbReference>
<dbReference type="Gene3D" id="1.10.1060.10">
    <property type="entry name" value="Alpha-helical ferredoxin"/>
    <property type="match status" value="1"/>
</dbReference>
<keyword evidence="3" id="KW-0411">Iron-sulfur</keyword>
<protein>
    <recommendedName>
        <fullName evidence="4">4Fe-4S ferredoxin-type domain-containing protein</fullName>
    </recommendedName>
</protein>
<evidence type="ECO:0000313" key="5">
    <source>
        <dbReference type="EMBL" id="EOS50378.1"/>
    </source>
</evidence>
<dbReference type="InterPro" id="IPR017900">
    <property type="entry name" value="4Fe4S_Fe_S_CS"/>
</dbReference>
<dbReference type="AlphaFoldDB" id="R9KVS4"/>
<dbReference type="eggNOG" id="COG1453">
    <property type="taxonomic scope" value="Bacteria"/>
</dbReference>
<accession>R9KVS4</accession>
<organism evidence="5 6">
    <name type="scientific">Adlercreutzia caecimuris B7</name>
    <dbReference type="NCBI Taxonomy" id="1235794"/>
    <lineage>
        <taxon>Bacteria</taxon>
        <taxon>Bacillati</taxon>
        <taxon>Actinomycetota</taxon>
        <taxon>Coriobacteriia</taxon>
        <taxon>Eggerthellales</taxon>
        <taxon>Eggerthellaceae</taxon>
        <taxon>Adlercreutzia</taxon>
    </lineage>
</organism>
<keyword evidence="2" id="KW-0408">Iron</keyword>
<dbReference type="InterPro" id="IPR017896">
    <property type="entry name" value="4Fe4S_Fe-S-bd"/>
</dbReference>
<reference evidence="5 6" key="1">
    <citation type="submission" date="2013-04" db="EMBL/GenBank/DDBJ databases">
        <title>The Genome Sequence of Enterorhabdus caecimuris B7.</title>
        <authorList>
            <consortium name="The Broad Institute Genomics Platform"/>
            <consortium name="The Broad Institute Genome Sequencing Center for Infectious Disease"/>
            <person name="Earl A."/>
            <person name="Xavier R."/>
            <person name="Elson C."/>
            <person name="Duck W."/>
            <person name="Walker B."/>
            <person name="Young S."/>
            <person name="Zeng Q."/>
            <person name="Gargeya S."/>
            <person name="Fitzgerald M."/>
            <person name="Haas B."/>
            <person name="Abouelleil A."/>
            <person name="Allen A.W."/>
            <person name="Alvarado L."/>
            <person name="Arachchi H.M."/>
            <person name="Berlin A.M."/>
            <person name="Chapman S.B."/>
            <person name="Gainer-Dewar J."/>
            <person name="Goldberg J."/>
            <person name="Griggs A."/>
            <person name="Gujja S."/>
            <person name="Hansen M."/>
            <person name="Howarth C."/>
            <person name="Imamovic A."/>
            <person name="Ireland A."/>
            <person name="Larimer J."/>
            <person name="McCowan C."/>
            <person name="Murphy C."/>
            <person name="Pearson M."/>
            <person name="Poon T.W."/>
            <person name="Priest M."/>
            <person name="Roberts A."/>
            <person name="Saif S."/>
            <person name="Shea T."/>
            <person name="Sisk P."/>
            <person name="Sykes S."/>
            <person name="Wortman J."/>
            <person name="Nusbaum C."/>
            <person name="Birren B."/>
        </authorList>
    </citation>
    <scope>NUCLEOTIDE SEQUENCE [LARGE SCALE GENOMIC DNA]</scope>
    <source>
        <strain evidence="5 6">B7</strain>
    </source>
</reference>
<evidence type="ECO:0000256" key="2">
    <source>
        <dbReference type="ARBA" id="ARBA00023004"/>
    </source>
</evidence>
<comment type="caution">
    <text evidence="5">The sequence shown here is derived from an EMBL/GenBank/DDBJ whole genome shotgun (WGS) entry which is preliminary data.</text>
</comment>
<dbReference type="Proteomes" id="UP000014204">
    <property type="component" value="Unassembled WGS sequence"/>
</dbReference>
<keyword evidence="6" id="KW-1185">Reference proteome</keyword>
<dbReference type="SUPFAM" id="SSF46548">
    <property type="entry name" value="alpha-helical ferredoxin"/>
    <property type="match status" value="1"/>
</dbReference>
<evidence type="ECO:0000259" key="4">
    <source>
        <dbReference type="PROSITE" id="PS51379"/>
    </source>
</evidence>
<evidence type="ECO:0000256" key="1">
    <source>
        <dbReference type="ARBA" id="ARBA00022723"/>
    </source>
</evidence>
<evidence type="ECO:0000256" key="3">
    <source>
        <dbReference type="ARBA" id="ARBA00023014"/>
    </source>
</evidence>
<dbReference type="EMBL" id="ASSY01000009">
    <property type="protein sequence ID" value="EOS50378.1"/>
    <property type="molecule type" value="Genomic_DNA"/>
</dbReference>
<dbReference type="STRING" id="1235794.C811_02011"/>
<dbReference type="HOGENOM" id="CLU_2395099_0_0_11"/>